<dbReference type="RefSeq" id="WP_083394262.1">
    <property type="nucleotide sequence ID" value="NZ_FOAS01000005.1"/>
</dbReference>
<dbReference type="PANTHER" id="PTHR30469:SF15">
    <property type="entry name" value="HLYD FAMILY OF SECRETION PROTEINS"/>
    <property type="match status" value="1"/>
</dbReference>
<dbReference type="PANTHER" id="PTHR30469">
    <property type="entry name" value="MULTIDRUG RESISTANCE PROTEIN MDTA"/>
    <property type="match status" value="1"/>
</dbReference>
<dbReference type="NCBIfam" id="TIGR01730">
    <property type="entry name" value="RND_mfp"/>
    <property type="match status" value="1"/>
</dbReference>
<accession>A0A1H7KA78</accession>
<dbReference type="Proteomes" id="UP000185766">
    <property type="component" value="Unassembled WGS sequence"/>
</dbReference>
<dbReference type="EMBL" id="FOAS01000005">
    <property type="protein sequence ID" value="SEK83376.1"/>
    <property type="molecule type" value="Genomic_DNA"/>
</dbReference>
<protein>
    <submittedName>
        <fullName evidence="3">RND family efflux transporter, MFP subunit</fullName>
    </submittedName>
</protein>
<dbReference type="SUPFAM" id="SSF111369">
    <property type="entry name" value="HlyD-like secretion proteins"/>
    <property type="match status" value="1"/>
</dbReference>
<evidence type="ECO:0000256" key="1">
    <source>
        <dbReference type="ARBA" id="ARBA00009477"/>
    </source>
</evidence>
<keyword evidence="2" id="KW-0175">Coiled coil</keyword>
<dbReference type="GO" id="GO:0015562">
    <property type="term" value="F:efflux transmembrane transporter activity"/>
    <property type="evidence" value="ECO:0007669"/>
    <property type="project" value="TreeGrafter"/>
</dbReference>
<reference evidence="3 4" key="1">
    <citation type="submission" date="2016-10" db="EMBL/GenBank/DDBJ databases">
        <authorList>
            <person name="de Groot N.N."/>
        </authorList>
    </citation>
    <scope>NUCLEOTIDE SEQUENCE [LARGE SCALE GENOMIC DNA]</scope>
    <source>
        <strain evidence="3 4">JCM 19513</strain>
    </source>
</reference>
<evidence type="ECO:0000313" key="3">
    <source>
        <dbReference type="EMBL" id="SEK83376.1"/>
    </source>
</evidence>
<evidence type="ECO:0000313" key="4">
    <source>
        <dbReference type="Proteomes" id="UP000185766"/>
    </source>
</evidence>
<comment type="similarity">
    <text evidence="1">Belongs to the membrane fusion protein (MFP) (TC 8.A.1) family.</text>
</comment>
<sequence>MHSNPKMRRALPLLGAIGLLLAAIAAVIISEPAPISAKPLAAAAPPVTVVAVRAQAFAPTLTLLGTTAARWPSELKARSSAQLSWLADGLEPGTLVHKDQLLASLDTTLLEAQLAQAKSEVAEAKLQLTRTRLEQTVALKMLRGEQNTAFGRREPQVAAAQIALRKAQSSVASVEKLLADAQIRAPYDAVIFQRRVSPAQHVEQGQVLFEIAASDSLDVKLPLSDGQWQRLSGALEQAQISLEDRQQHRWPASVRYLAPQAHEVTRQREVVLRVDNPYQRAPRLLPNQQVSVHLRLPEQPVAMRLPASALTRDDEVWTVQGAHLVKERIQRLQHTADSVWVSFADAPREPRQVVVYPLLSMLPGQAVTPLEGER</sequence>
<dbReference type="GO" id="GO:1990281">
    <property type="term" value="C:efflux pump complex"/>
    <property type="evidence" value="ECO:0007669"/>
    <property type="project" value="TreeGrafter"/>
</dbReference>
<keyword evidence="4" id="KW-1185">Reference proteome</keyword>
<organism evidence="3 4">
    <name type="scientific">Atopomonas hussainii</name>
    <dbReference type="NCBI Taxonomy" id="1429083"/>
    <lineage>
        <taxon>Bacteria</taxon>
        <taxon>Pseudomonadati</taxon>
        <taxon>Pseudomonadota</taxon>
        <taxon>Gammaproteobacteria</taxon>
        <taxon>Pseudomonadales</taxon>
        <taxon>Pseudomonadaceae</taxon>
        <taxon>Atopomonas</taxon>
    </lineage>
</organism>
<proteinExistence type="inferred from homology"/>
<gene>
    <name evidence="3" type="ORF">SAMN05216214_105200</name>
</gene>
<feature type="coiled-coil region" evidence="2">
    <location>
        <begin position="107"/>
        <end position="134"/>
    </location>
</feature>
<dbReference type="Gene3D" id="1.10.287.470">
    <property type="entry name" value="Helix hairpin bin"/>
    <property type="match status" value="1"/>
</dbReference>
<dbReference type="Gene3D" id="2.40.50.100">
    <property type="match status" value="1"/>
</dbReference>
<evidence type="ECO:0000256" key="2">
    <source>
        <dbReference type="SAM" id="Coils"/>
    </source>
</evidence>
<name>A0A1H7KA78_9GAMM</name>
<dbReference type="AlphaFoldDB" id="A0A1H7KA78"/>
<dbReference type="STRING" id="1429083.GCA_001885685_01225"/>
<dbReference type="Gene3D" id="2.40.30.170">
    <property type="match status" value="1"/>
</dbReference>
<dbReference type="InterPro" id="IPR006143">
    <property type="entry name" value="RND_pump_MFP"/>
</dbReference>